<protein>
    <submittedName>
        <fullName evidence="2">Uncharacterized protein</fullName>
    </submittedName>
</protein>
<dbReference type="EMBL" id="CP053452">
    <property type="protein sequence ID" value="QJW99048.1"/>
    <property type="molecule type" value="Genomic_DNA"/>
</dbReference>
<evidence type="ECO:0000256" key="1">
    <source>
        <dbReference type="SAM" id="MobiDB-lite"/>
    </source>
</evidence>
<evidence type="ECO:0000313" key="2">
    <source>
        <dbReference type="EMBL" id="QJW99048.1"/>
    </source>
</evidence>
<organism evidence="2 3">
    <name type="scientific">Frigoriglobus tundricola</name>
    <dbReference type="NCBI Taxonomy" id="2774151"/>
    <lineage>
        <taxon>Bacteria</taxon>
        <taxon>Pseudomonadati</taxon>
        <taxon>Planctomycetota</taxon>
        <taxon>Planctomycetia</taxon>
        <taxon>Gemmatales</taxon>
        <taxon>Gemmataceae</taxon>
        <taxon>Frigoriglobus</taxon>
    </lineage>
</organism>
<sequence>MHTPTGGKLIQKLIRSVRRATKRALRKGEEPPPCRSRGWTD</sequence>
<reference evidence="3" key="1">
    <citation type="submission" date="2020-05" db="EMBL/GenBank/DDBJ databases">
        <title>Frigoriglobus tundricola gen. nov., sp. nov., a psychrotolerant cellulolytic planctomycete of the family Gemmataceae with two divergent copies of 16S rRNA gene.</title>
        <authorList>
            <person name="Kulichevskaya I.S."/>
            <person name="Ivanova A.A."/>
            <person name="Naumoff D.G."/>
            <person name="Beletsky A.V."/>
            <person name="Rijpstra W.I.C."/>
            <person name="Sinninghe Damste J.S."/>
            <person name="Mardanov A.V."/>
            <person name="Ravin N.V."/>
            <person name="Dedysh S.N."/>
        </authorList>
    </citation>
    <scope>NUCLEOTIDE SEQUENCE [LARGE SCALE GENOMIC DNA]</scope>
    <source>
        <strain evidence="3">PL17</strain>
    </source>
</reference>
<feature type="region of interest" description="Disordered" evidence="1">
    <location>
        <begin position="19"/>
        <end position="41"/>
    </location>
</feature>
<keyword evidence="3" id="KW-1185">Reference proteome</keyword>
<dbReference type="Proteomes" id="UP000503447">
    <property type="component" value="Chromosome"/>
</dbReference>
<feature type="compositionally biased region" description="Basic and acidic residues" evidence="1">
    <location>
        <begin position="26"/>
        <end position="41"/>
    </location>
</feature>
<evidence type="ECO:0000313" key="3">
    <source>
        <dbReference type="Proteomes" id="UP000503447"/>
    </source>
</evidence>
<accession>A0A6M5YYW8</accession>
<proteinExistence type="predicted"/>
<name>A0A6M5YYW8_9BACT</name>
<dbReference type="KEGG" id="ftj:FTUN_6646"/>
<dbReference type="AlphaFoldDB" id="A0A6M5YYW8"/>
<gene>
    <name evidence="2" type="ORF">FTUN_6646</name>
</gene>